<comment type="caution">
    <text evidence="1">The sequence shown here is derived from an EMBL/GenBank/DDBJ whole genome shotgun (WGS) entry which is preliminary data.</text>
</comment>
<protein>
    <submittedName>
        <fullName evidence="1">Uncharacterized protein</fullName>
    </submittedName>
</protein>
<organism evidence="1 2">
    <name type="scientific">Mesorhizobium cantuariense</name>
    <dbReference type="NCBI Taxonomy" id="1300275"/>
    <lineage>
        <taxon>Bacteria</taxon>
        <taxon>Pseudomonadati</taxon>
        <taxon>Pseudomonadota</taxon>
        <taxon>Alphaproteobacteria</taxon>
        <taxon>Hyphomicrobiales</taxon>
        <taxon>Phyllobacteriaceae</taxon>
        <taxon>Mesorhizobium</taxon>
    </lineage>
</organism>
<dbReference type="EMBL" id="JBHRVD010000001">
    <property type="protein sequence ID" value="MFC3325360.1"/>
    <property type="molecule type" value="Genomic_DNA"/>
</dbReference>
<proteinExistence type="predicted"/>
<dbReference type="RefSeq" id="WP_378983030.1">
    <property type="nucleotide sequence ID" value="NZ_JBHRVD010000001.1"/>
</dbReference>
<gene>
    <name evidence="1" type="ORF">ACFOJ9_26850</name>
</gene>
<name>A0ABV7MVJ5_9HYPH</name>
<accession>A0ABV7MVJ5</accession>
<reference evidence="2" key="1">
    <citation type="journal article" date="2019" name="Int. J. Syst. Evol. Microbiol.">
        <title>The Global Catalogue of Microorganisms (GCM) 10K type strain sequencing project: providing services to taxonomists for standard genome sequencing and annotation.</title>
        <authorList>
            <consortium name="The Broad Institute Genomics Platform"/>
            <consortium name="The Broad Institute Genome Sequencing Center for Infectious Disease"/>
            <person name="Wu L."/>
            <person name="Ma J."/>
        </authorList>
    </citation>
    <scope>NUCLEOTIDE SEQUENCE [LARGE SCALE GENOMIC DNA]</scope>
    <source>
        <strain evidence="2">ICMP 19515</strain>
    </source>
</reference>
<sequence>MACYTRDAGLSAVAKRWKLLIGQHAQAAWQHAWNDFRRRPTGSAIALEAPAARMEALPVFQTVMQPFIAPA</sequence>
<evidence type="ECO:0000313" key="1">
    <source>
        <dbReference type="EMBL" id="MFC3325360.1"/>
    </source>
</evidence>
<dbReference type="Proteomes" id="UP001595648">
    <property type="component" value="Unassembled WGS sequence"/>
</dbReference>
<evidence type="ECO:0000313" key="2">
    <source>
        <dbReference type="Proteomes" id="UP001595648"/>
    </source>
</evidence>
<keyword evidence="2" id="KW-1185">Reference proteome</keyword>